<feature type="region of interest" description="Disordered" evidence="1">
    <location>
        <begin position="35"/>
        <end position="60"/>
    </location>
</feature>
<keyword evidence="3" id="KW-1185">Reference proteome</keyword>
<evidence type="ECO:0000256" key="1">
    <source>
        <dbReference type="SAM" id="MobiDB-lite"/>
    </source>
</evidence>
<evidence type="ECO:0008006" key="4">
    <source>
        <dbReference type="Google" id="ProtNLM"/>
    </source>
</evidence>
<sequence length="225" mass="25459">MGTDLKAVENPSHFEYVARNAIPVSKTEAIERGGADHVRGRNRPRVPGARLASPPEHEKVPLENMPDMMGFLPLPSDPEFPAQCLGLQMLPDQGPRLLCKGIDGRWTNSYFDPISHKLARSRLPLPLEQRPDTWARWRVLVSLDYWITLWFKFGAPFVHNYTRQGQVLAEQFTEETRATVEQVTGQADPNRRDRESILTDTYGFERMVAVGAPQGDDVTAASWCF</sequence>
<organism evidence="2 3">
    <name type="scientific">Monosporascus cannonballus</name>
    <dbReference type="NCBI Taxonomy" id="155416"/>
    <lineage>
        <taxon>Eukaryota</taxon>
        <taxon>Fungi</taxon>
        <taxon>Dikarya</taxon>
        <taxon>Ascomycota</taxon>
        <taxon>Pezizomycotina</taxon>
        <taxon>Sordariomycetes</taxon>
        <taxon>Xylariomycetidae</taxon>
        <taxon>Xylariales</taxon>
        <taxon>Xylariales incertae sedis</taxon>
        <taxon>Monosporascus</taxon>
    </lineage>
</organism>
<reference evidence="2 3" key="1">
    <citation type="submission" date="2018-06" db="EMBL/GenBank/DDBJ databases">
        <title>Complete Genomes of Monosporascus.</title>
        <authorList>
            <person name="Robinson A.J."/>
            <person name="Natvig D.O."/>
        </authorList>
    </citation>
    <scope>NUCLEOTIDE SEQUENCE [LARGE SCALE GENOMIC DNA]</scope>
    <source>
        <strain evidence="2 3">CBS 609.92</strain>
    </source>
</reference>
<dbReference type="EMBL" id="QJNS01000030">
    <property type="protein sequence ID" value="RYO92210.1"/>
    <property type="molecule type" value="Genomic_DNA"/>
</dbReference>
<name>A0ABY0HJK0_9PEZI</name>
<dbReference type="Proteomes" id="UP000294003">
    <property type="component" value="Unassembled WGS sequence"/>
</dbReference>
<accession>A0ABY0HJK0</accession>
<protein>
    <recommendedName>
        <fullName evidence="4">NmrA-like domain-containing protein</fullName>
    </recommendedName>
</protein>
<evidence type="ECO:0000313" key="3">
    <source>
        <dbReference type="Proteomes" id="UP000294003"/>
    </source>
</evidence>
<comment type="caution">
    <text evidence="2">The sequence shown here is derived from an EMBL/GenBank/DDBJ whole genome shotgun (WGS) entry which is preliminary data.</text>
</comment>
<proteinExistence type="predicted"/>
<gene>
    <name evidence="2" type="ORF">DL762_001776</name>
</gene>
<evidence type="ECO:0000313" key="2">
    <source>
        <dbReference type="EMBL" id="RYO92210.1"/>
    </source>
</evidence>